<comment type="caution">
    <text evidence="1">The sequence shown here is derived from an EMBL/GenBank/DDBJ whole genome shotgun (WGS) entry which is preliminary data.</text>
</comment>
<organism evidence="1 2">
    <name type="scientific">Ataeniobius toweri</name>
    <dbReference type="NCBI Taxonomy" id="208326"/>
    <lineage>
        <taxon>Eukaryota</taxon>
        <taxon>Metazoa</taxon>
        <taxon>Chordata</taxon>
        <taxon>Craniata</taxon>
        <taxon>Vertebrata</taxon>
        <taxon>Euteleostomi</taxon>
        <taxon>Actinopterygii</taxon>
        <taxon>Neopterygii</taxon>
        <taxon>Teleostei</taxon>
        <taxon>Neoteleostei</taxon>
        <taxon>Acanthomorphata</taxon>
        <taxon>Ovalentaria</taxon>
        <taxon>Atherinomorphae</taxon>
        <taxon>Cyprinodontiformes</taxon>
        <taxon>Goodeidae</taxon>
        <taxon>Ataeniobius</taxon>
    </lineage>
</organism>
<dbReference type="Proteomes" id="UP001345963">
    <property type="component" value="Unassembled WGS sequence"/>
</dbReference>
<accession>A0ABU7CH82</accession>
<protein>
    <submittedName>
        <fullName evidence="1">Uncharacterized protein</fullName>
    </submittedName>
</protein>
<evidence type="ECO:0000313" key="1">
    <source>
        <dbReference type="EMBL" id="MED6262148.1"/>
    </source>
</evidence>
<gene>
    <name evidence="1" type="ORF">ATANTOWER_015238</name>
</gene>
<proteinExistence type="predicted"/>
<name>A0ABU7CH82_9TELE</name>
<dbReference type="EMBL" id="JAHUTI010091673">
    <property type="protein sequence ID" value="MED6262148.1"/>
    <property type="molecule type" value="Genomic_DNA"/>
</dbReference>
<sequence length="66" mass="7475">MTPVDLLYGVSELLLRPLSLACPPSNTTHLLEEFHSHYRPACQLRLPWFAHLSLNIIHPQESGDPT</sequence>
<evidence type="ECO:0000313" key="2">
    <source>
        <dbReference type="Proteomes" id="UP001345963"/>
    </source>
</evidence>
<reference evidence="1 2" key="1">
    <citation type="submission" date="2021-07" db="EMBL/GenBank/DDBJ databases">
        <authorList>
            <person name="Palmer J.M."/>
        </authorList>
    </citation>
    <scope>NUCLEOTIDE SEQUENCE [LARGE SCALE GENOMIC DNA]</scope>
    <source>
        <strain evidence="1 2">AT_MEX2019</strain>
        <tissue evidence="1">Muscle</tissue>
    </source>
</reference>
<keyword evidence="2" id="KW-1185">Reference proteome</keyword>